<dbReference type="PANTHER" id="PTHR39962">
    <property type="entry name" value="BLL4848 PROTEIN"/>
    <property type="match status" value="1"/>
</dbReference>
<comment type="caution">
    <text evidence="3">The sequence shown here is derived from an EMBL/GenBank/DDBJ whole genome shotgun (WGS) entry which is preliminary data.</text>
</comment>
<dbReference type="Gene3D" id="3.40.140.80">
    <property type="match status" value="1"/>
</dbReference>
<dbReference type="EMBL" id="JAFBDQ010000008">
    <property type="protein sequence ID" value="MBM7556977.1"/>
    <property type="molecule type" value="Genomic_DNA"/>
</dbReference>
<organism evidence="3 4">
    <name type="scientific">Halanaerobacter jeridensis</name>
    <dbReference type="NCBI Taxonomy" id="706427"/>
    <lineage>
        <taxon>Bacteria</taxon>
        <taxon>Bacillati</taxon>
        <taxon>Bacillota</taxon>
        <taxon>Clostridia</taxon>
        <taxon>Halanaerobiales</taxon>
        <taxon>Halobacteroidaceae</taxon>
        <taxon>Halanaerobacter</taxon>
    </lineage>
</organism>
<name>A0A938XPQ5_9FIRM</name>
<feature type="domain" description="LpxI N-terminal" evidence="2">
    <location>
        <begin position="4"/>
        <end position="133"/>
    </location>
</feature>
<dbReference type="InterPro" id="IPR043167">
    <property type="entry name" value="LpxI_C_sf"/>
</dbReference>
<accession>A0A938XPQ5</accession>
<feature type="domain" description="LpxI C-terminal" evidence="1">
    <location>
        <begin position="138"/>
        <end position="264"/>
    </location>
</feature>
<dbReference type="Pfam" id="PF06230">
    <property type="entry name" value="LpxI_C"/>
    <property type="match status" value="1"/>
</dbReference>
<gene>
    <name evidence="3" type="ORF">JOC47_001831</name>
</gene>
<evidence type="ECO:0000259" key="1">
    <source>
        <dbReference type="Pfam" id="PF06230"/>
    </source>
</evidence>
<dbReference type="Gene3D" id="3.40.50.20">
    <property type="match status" value="1"/>
</dbReference>
<dbReference type="InterPro" id="IPR053174">
    <property type="entry name" value="LpxI"/>
</dbReference>
<evidence type="ECO:0000313" key="3">
    <source>
        <dbReference type="EMBL" id="MBM7556977.1"/>
    </source>
</evidence>
<dbReference type="InterPro" id="IPR010415">
    <property type="entry name" value="LpxI_C"/>
</dbReference>
<dbReference type="PANTHER" id="PTHR39962:SF1">
    <property type="entry name" value="LPXI FAMILY PROTEIN"/>
    <property type="match status" value="1"/>
</dbReference>
<keyword evidence="4" id="KW-1185">Reference proteome</keyword>
<proteinExistence type="predicted"/>
<dbReference type="InterPro" id="IPR041255">
    <property type="entry name" value="LpxI_N"/>
</dbReference>
<dbReference type="AlphaFoldDB" id="A0A938XPQ5"/>
<dbReference type="Pfam" id="PF17930">
    <property type="entry name" value="LpxI_N"/>
    <property type="match status" value="1"/>
</dbReference>
<sequence>MTEKLGLIAGDGELPILFAQGAQQAGLDLTAITVTPDAKTDKLKEIVPGTEKIEVGQLDKIINYLQDEEISEVVLLGKVTKELLFQGIELDQRFKKLLAQLPEKNDDAIMLAIVNELQEEGIEVSDQTKFMQQFFVDEGLLTTVEPSEAVLEDMEYGFQMAKEIGGLDIGQTVVVKDQAVMAVEAIEGTDEAILRGGKLGQEVVAAKVSKPQQDFRFDIPTVGLQTIENLIEVDAKGLVIEADKTFIVNQEQVIAKANEAGIAIKALNSKE</sequence>
<protein>
    <submittedName>
        <fullName evidence="3">DUF1009 family protein</fullName>
    </submittedName>
</protein>
<dbReference type="RefSeq" id="WP_204701743.1">
    <property type="nucleotide sequence ID" value="NZ_JAFBDQ010000008.1"/>
</dbReference>
<evidence type="ECO:0000313" key="4">
    <source>
        <dbReference type="Proteomes" id="UP000774000"/>
    </source>
</evidence>
<evidence type="ECO:0000259" key="2">
    <source>
        <dbReference type="Pfam" id="PF17930"/>
    </source>
</evidence>
<reference evidence="3" key="1">
    <citation type="submission" date="2021-01" db="EMBL/GenBank/DDBJ databases">
        <title>Genomic Encyclopedia of Type Strains, Phase IV (KMG-IV): sequencing the most valuable type-strain genomes for metagenomic binning, comparative biology and taxonomic classification.</title>
        <authorList>
            <person name="Goeker M."/>
        </authorList>
    </citation>
    <scope>NUCLEOTIDE SEQUENCE</scope>
    <source>
        <strain evidence="3">DSM 23230</strain>
    </source>
</reference>
<dbReference type="Proteomes" id="UP000774000">
    <property type="component" value="Unassembled WGS sequence"/>
</dbReference>